<dbReference type="Gene3D" id="1.20.1250.20">
    <property type="entry name" value="MFS general substrate transporter like domains"/>
    <property type="match status" value="1"/>
</dbReference>
<dbReference type="GO" id="GO:0016020">
    <property type="term" value="C:membrane"/>
    <property type="evidence" value="ECO:0007669"/>
    <property type="project" value="UniProtKB-SubCell"/>
</dbReference>
<comment type="subcellular location">
    <subcellularLocation>
        <location evidence="1">Membrane</location>
        <topology evidence="1">Multi-pass membrane protein</topology>
    </subcellularLocation>
</comment>
<dbReference type="PANTHER" id="PTHR11360:SF234">
    <property type="entry name" value="MFS-TYPE TRANSPORTER DBAD-RELATED"/>
    <property type="match status" value="1"/>
</dbReference>
<evidence type="ECO:0000256" key="1">
    <source>
        <dbReference type="ARBA" id="ARBA00004141"/>
    </source>
</evidence>
<dbReference type="AlphaFoldDB" id="A0A167E6T1"/>
<dbReference type="RefSeq" id="XP_018736192.1">
    <property type="nucleotide sequence ID" value="XM_018881744.1"/>
</dbReference>
<reference evidence="4 5" key="1">
    <citation type="submission" date="2016-02" db="EMBL/GenBank/DDBJ databases">
        <title>Complete genome sequence and transcriptome regulation of the pentose utilising yeast Sugiyamaella lignohabitans.</title>
        <authorList>
            <person name="Bellasio M."/>
            <person name="Peymann A."/>
            <person name="Valli M."/>
            <person name="Sipitzky M."/>
            <person name="Graf A."/>
            <person name="Sauer M."/>
            <person name="Marx H."/>
            <person name="Mattanovich D."/>
        </authorList>
    </citation>
    <scope>NUCLEOTIDE SEQUENCE [LARGE SCALE GENOMIC DNA]</scope>
    <source>
        <strain evidence="4 5">CBS 10342</strain>
    </source>
</reference>
<feature type="transmembrane region" description="Helical" evidence="3">
    <location>
        <begin position="120"/>
        <end position="138"/>
    </location>
</feature>
<proteinExistence type="inferred from homology"/>
<dbReference type="KEGG" id="slb:AWJ20_4658"/>
<dbReference type="OrthoDB" id="6509908at2759"/>
<dbReference type="GO" id="GO:0022857">
    <property type="term" value="F:transmembrane transporter activity"/>
    <property type="evidence" value="ECO:0007669"/>
    <property type="project" value="InterPro"/>
</dbReference>
<dbReference type="PANTHER" id="PTHR11360">
    <property type="entry name" value="MONOCARBOXYLATE TRANSPORTER"/>
    <property type="match status" value="1"/>
</dbReference>
<dbReference type="Proteomes" id="UP000189580">
    <property type="component" value="Chromosome d"/>
</dbReference>
<dbReference type="Pfam" id="PF07690">
    <property type="entry name" value="MFS_1"/>
    <property type="match status" value="1"/>
</dbReference>
<keyword evidence="5" id="KW-1185">Reference proteome</keyword>
<accession>A0A167E6T1</accession>
<dbReference type="InterPro" id="IPR050327">
    <property type="entry name" value="Proton-linked_MCT"/>
</dbReference>
<sequence length="234" mass="24976">MSEKKNAESVMKPQCDENYADGGVGVGAQFDIDSQSVRSSGINVEVINNSGDEEKTVGDKPIPEAVPVVGPPPNGGLQAYLAVLGGFFALFNSWGLINTFGAFETYYQEDLLSHEDPSTIAWIGSIQGYFVVAAAIVFGRMVDAGYIQSLLYVGTFLLTFGMMMTSISSEFYQIFLAQGVVVGIGCCCMFVVSVSVVASYFSTRRAFFVGIVASGVSLMVVNDGVREIITRLAG</sequence>
<dbReference type="SUPFAM" id="SSF103473">
    <property type="entry name" value="MFS general substrate transporter"/>
    <property type="match status" value="1"/>
</dbReference>
<evidence type="ECO:0000256" key="2">
    <source>
        <dbReference type="ARBA" id="ARBA00006727"/>
    </source>
</evidence>
<keyword evidence="3" id="KW-0812">Transmembrane</keyword>
<organism evidence="4 5">
    <name type="scientific">Sugiyamaella lignohabitans</name>
    <dbReference type="NCBI Taxonomy" id="796027"/>
    <lineage>
        <taxon>Eukaryota</taxon>
        <taxon>Fungi</taxon>
        <taxon>Dikarya</taxon>
        <taxon>Ascomycota</taxon>
        <taxon>Saccharomycotina</taxon>
        <taxon>Dipodascomycetes</taxon>
        <taxon>Dipodascales</taxon>
        <taxon>Trichomonascaceae</taxon>
        <taxon>Sugiyamaella</taxon>
    </lineage>
</organism>
<dbReference type="GeneID" id="30036814"/>
<keyword evidence="3" id="KW-0472">Membrane</keyword>
<name>A0A167E6T1_9ASCO</name>
<dbReference type="InterPro" id="IPR036259">
    <property type="entry name" value="MFS_trans_sf"/>
</dbReference>
<evidence type="ECO:0000313" key="5">
    <source>
        <dbReference type="Proteomes" id="UP000189580"/>
    </source>
</evidence>
<dbReference type="EMBL" id="CP014502">
    <property type="protein sequence ID" value="ANB13715.1"/>
    <property type="molecule type" value="Genomic_DNA"/>
</dbReference>
<feature type="transmembrane region" description="Helical" evidence="3">
    <location>
        <begin position="79"/>
        <end position="100"/>
    </location>
</feature>
<feature type="transmembrane region" description="Helical" evidence="3">
    <location>
        <begin position="150"/>
        <end position="168"/>
    </location>
</feature>
<feature type="transmembrane region" description="Helical" evidence="3">
    <location>
        <begin position="174"/>
        <end position="201"/>
    </location>
</feature>
<evidence type="ECO:0000313" key="4">
    <source>
        <dbReference type="EMBL" id="ANB13715.1"/>
    </source>
</evidence>
<dbReference type="InterPro" id="IPR011701">
    <property type="entry name" value="MFS"/>
</dbReference>
<evidence type="ECO:0000256" key="3">
    <source>
        <dbReference type="SAM" id="Phobius"/>
    </source>
</evidence>
<keyword evidence="3" id="KW-1133">Transmembrane helix</keyword>
<protein>
    <submittedName>
        <fullName evidence="4">Mch5p</fullName>
    </submittedName>
</protein>
<gene>
    <name evidence="4" type="primary">MCH5</name>
    <name evidence="4" type="ORF">AWJ20_4658</name>
</gene>
<comment type="similarity">
    <text evidence="2">Belongs to the major facilitator superfamily. Monocarboxylate porter (TC 2.A.1.13) family.</text>
</comment>